<evidence type="ECO:0000256" key="1">
    <source>
        <dbReference type="SAM" id="Phobius"/>
    </source>
</evidence>
<protein>
    <submittedName>
        <fullName evidence="2">Uncharacterized protein</fullName>
    </submittedName>
</protein>
<evidence type="ECO:0000313" key="2">
    <source>
        <dbReference type="EMBL" id="AIR83933.1"/>
    </source>
</evidence>
<sequence>MSRPKLNEKKRAFYTVLDLLYFGTADALVIYLLVYMLAAGSSYLMLKPHVGWPAIIAVNLGVYTLNQIISRVFKNDDVGIVVALGYLIVTLLPLFHLFF</sequence>
<dbReference type="Proteomes" id="UP000029495">
    <property type="component" value="Chromosome"/>
</dbReference>
<feature type="transmembrane region" description="Helical" evidence="1">
    <location>
        <begin position="50"/>
        <end position="66"/>
    </location>
</feature>
<feature type="transmembrane region" description="Helical" evidence="1">
    <location>
        <begin position="78"/>
        <end position="98"/>
    </location>
</feature>
<reference evidence="2 3" key="1">
    <citation type="submission" date="2014-09" db="EMBL/GenBank/DDBJ databases">
        <authorList>
            <person name="Chan K.-G."/>
        </authorList>
    </citation>
    <scope>NUCLEOTIDE SEQUENCE [LARGE SCALE GENOMIC DNA]</scope>
    <source>
        <strain evidence="2 3">ND04</strain>
    </source>
</reference>
<gene>
    <name evidence="2" type="ORF">LH22_00075</name>
</gene>
<name>A0ABM5RDA9_9GAMM</name>
<evidence type="ECO:0000313" key="3">
    <source>
        <dbReference type="Proteomes" id="UP000029495"/>
    </source>
</evidence>
<keyword evidence="1" id="KW-1133">Transmembrane helix</keyword>
<keyword evidence="3" id="KW-1185">Reference proteome</keyword>
<feature type="transmembrane region" description="Helical" evidence="1">
    <location>
        <begin position="12"/>
        <end position="38"/>
    </location>
</feature>
<dbReference type="EMBL" id="CP009454">
    <property type="protein sequence ID" value="AIR83933.1"/>
    <property type="molecule type" value="Genomic_DNA"/>
</dbReference>
<accession>A0ABM5RDA9</accession>
<keyword evidence="1" id="KW-0472">Membrane</keyword>
<keyword evidence="1" id="KW-0812">Transmembrane</keyword>
<organism evidence="2 3">
    <name type="scientific">Pantoea rwandensis</name>
    <dbReference type="NCBI Taxonomy" id="1076550"/>
    <lineage>
        <taxon>Bacteria</taxon>
        <taxon>Pseudomonadati</taxon>
        <taxon>Pseudomonadota</taxon>
        <taxon>Gammaproteobacteria</taxon>
        <taxon>Enterobacterales</taxon>
        <taxon>Erwiniaceae</taxon>
        <taxon>Pantoea</taxon>
    </lineage>
</organism>
<dbReference type="RefSeq" id="WP_038643489.1">
    <property type="nucleotide sequence ID" value="NZ_CP009454.1"/>
</dbReference>
<proteinExistence type="predicted"/>